<accession>A0ABQ6ZK28</accession>
<dbReference type="RefSeq" id="WP_162336854.1">
    <property type="nucleotide sequence ID" value="NZ_JBHSRQ010000004.1"/>
</dbReference>
<name>A0ABQ6ZK28_9GAMM</name>
<sequence length="157" mass="16699">MSDSKSKPRRAGIAQPALQAALTDAATDPVRRALWLDALEQQLRPCLPPALAPHCRLANVAGKRLVFIVDSPVWNARLRLAAPELINVAQSIGLAVTEVTAKTSLAPLHPRKPAQNPVVPVSEASRKGLQAALDLLSASDSADAPAPRGIHRGRRKI</sequence>
<proteinExistence type="predicted"/>
<dbReference type="EMBL" id="PDWW01000004">
    <property type="protein sequence ID" value="KAF1726497.1"/>
    <property type="molecule type" value="Genomic_DNA"/>
</dbReference>
<reference evidence="1 2" key="1">
    <citation type="submission" date="2017-10" db="EMBL/GenBank/DDBJ databases">
        <title>Whole genome sequencing of members of genus Pseudoxanthomonas.</title>
        <authorList>
            <person name="Kumar S."/>
            <person name="Bansal K."/>
            <person name="Kaur A."/>
            <person name="Patil P."/>
            <person name="Sharma S."/>
            <person name="Patil P.B."/>
        </authorList>
    </citation>
    <scope>NUCLEOTIDE SEQUENCE [LARGE SCALE GENOMIC DNA]</scope>
    <source>
        <strain evidence="1 2">DSM 17109</strain>
    </source>
</reference>
<dbReference type="InterPro" id="IPR007922">
    <property type="entry name" value="DciA-like"/>
</dbReference>
<keyword evidence="2" id="KW-1185">Reference proteome</keyword>
<dbReference type="Proteomes" id="UP000781710">
    <property type="component" value="Unassembled WGS sequence"/>
</dbReference>
<organism evidence="1 2">
    <name type="scientific">Pseudoxanthomonas japonensis</name>
    <dbReference type="NCBI Taxonomy" id="69284"/>
    <lineage>
        <taxon>Bacteria</taxon>
        <taxon>Pseudomonadati</taxon>
        <taxon>Pseudomonadota</taxon>
        <taxon>Gammaproteobacteria</taxon>
        <taxon>Lysobacterales</taxon>
        <taxon>Lysobacteraceae</taxon>
        <taxon>Pseudoxanthomonas</taxon>
    </lineage>
</organism>
<evidence type="ECO:0000313" key="2">
    <source>
        <dbReference type="Proteomes" id="UP000781710"/>
    </source>
</evidence>
<gene>
    <name evidence="1" type="ORF">CSC78_05240</name>
</gene>
<evidence type="ECO:0000313" key="1">
    <source>
        <dbReference type="EMBL" id="KAF1726497.1"/>
    </source>
</evidence>
<dbReference type="Pfam" id="PF05258">
    <property type="entry name" value="DciA"/>
    <property type="match status" value="1"/>
</dbReference>
<protein>
    <recommendedName>
        <fullName evidence="3">DUF721 domain-containing protein</fullName>
    </recommendedName>
</protein>
<evidence type="ECO:0008006" key="3">
    <source>
        <dbReference type="Google" id="ProtNLM"/>
    </source>
</evidence>
<comment type="caution">
    <text evidence="1">The sequence shown here is derived from an EMBL/GenBank/DDBJ whole genome shotgun (WGS) entry which is preliminary data.</text>
</comment>